<dbReference type="EMBL" id="GEZM01039745">
    <property type="protein sequence ID" value="JAV81231.1"/>
    <property type="molecule type" value="Transcribed_RNA"/>
</dbReference>
<keyword evidence="7" id="KW-1185">Reference proteome</keyword>
<reference evidence="6" key="3">
    <citation type="submission" date="2019-08" db="EMBL/GenBank/DDBJ databases">
        <authorList>
            <consortium name="Photinus pyralis genome working group"/>
            <person name="Fallon T.R."/>
            <person name="Sander Lower S.E."/>
            <person name="Weng J.-K."/>
        </authorList>
    </citation>
    <scope>NUCLEOTIDE SEQUENCE</scope>
    <source>
        <strain evidence="6">1611_PpyrPB1</strain>
        <tissue evidence="6">Whole body</tissue>
    </source>
</reference>
<evidence type="ECO:0000313" key="7">
    <source>
        <dbReference type="Proteomes" id="UP000327044"/>
    </source>
</evidence>
<dbReference type="GO" id="GO:0046872">
    <property type="term" value="F:metal ion binding"/>
    <property type="evidence" value="ECO:0007669"/>
    <property type="project" value="InterPro"/>
</dbReference>
<evidence type="ECO:0000259" key="3">
    <source>
        <dbReference type="PROSITE" id="PS50918"/>
    </source>
</evidence>
<evidence type="ECO:0000256" key="1">
    <source>
        <dbReference type="ARBA" id="ARBA00038464"/>
    </source>
</evidence>
<dbReference type="SUPFAM" id="SSF117839">
    <property type="entry name" value="WWE domain"/>
    <property type="match status" value="1"/>
</dbReference>
<dbReference type="InParanoid" id="A0A1Y1M9G0"/>
<organism evidence="5">
    <name type="scientific">Photinus pyralis</name>
    <name type="common">Common eastern firefly</name>
    <name type="synonym">Lampyris pyralis</name>
    <dbReference type="NCBI Taxonomy" id="7054"/>
    <lineage>
        <taxon>Eukaryota</taxon>
        <taxon>Metazoa</taxon>
        <taxon>Ecdysozoa</taxon>
        <taxon>Arthropoda</taxon>
        <taxon>Hexapoda</taxon>
        <taxon>Insecta</taxon>
        <taxon>Pterygota</taxon>
        <taxon>Neoptera</taxon>
        <taxon>Endopterygota</taxon>
        <taxon>Coleoptera</taxon>
        <taxon>Polyphaga</taxon>
        <taxon>Elateriformia</taxon>
        <taxon>Elateroidea</taxon>
        <taxon>Lampyridae</taxon>
        <taxon>Lampyrinae</taxon>
        <taxon>Photinus</taxon>
    </lineage>
</organism>
<dbReference type="EMBL" id="VVIM01000003">
    <property type="protein sequence ID" value="KAB0800894.1"/>
    <property type="molecule type" value="Genomic_DNA"/>
</dbReference>
<sequence length="830" mass="92881">MTDPNNSFKRSVSNQLFNASVIGATIDDFSKNALLFPVQDPSPITNVNPNAEAQNPIDHQQYQTTPIFNQIPPPSTAGVPATLVSNDQIVGPPPTGQSSNLYRRSTTKKVAYAQIPGLVSSQQQSYISDQTLPLQPPQNIEQSPSLINYFQTVPKVPENLSTPSGPLISETASATLPELNTHPFLPTLGAQLMPTISTDLGGQYGQSLSNFSATTSFYGNDIPSSQNTTGMTPQIYRPVYHHWFYKHTVSGESTWTPFSMPDSLALEEAFTSTDLSPETIVATDGNRYDVNVLRRERYAVYWEAAPSEVRRCSWFSKTNIDSKFIPYEENVAALLEEEYRIAFERNEWNRFVTIPNSETVLFQGPDTLVRLPPSPVTDNWGSTSSSPAHYGVLKRTMDEFDIDEGEPAEIDHLFFVVHGIGPWCDFKFRSVQEVVDDFRSIALKLMSSHFHSSRACNRVEILPISWHESVHSEETGVDQLLRNITLESIPRLRDFTNNTLLDILFYTTHIYSQAIITSVSTDLNRLYHLFQLRNPTFKGDVSLIGHSLGSLILFDILSHEIAHSEDDMTPQVVERILDEEEEDLVPELKPMNKKTLSRRISNMLLEAGAQPAKLIYPHLNFHPSALYALGSPIGVFMTVRGLDTFGPDFALPTCSYFYNVFHPYDPVAYRIEPLINQELTSLKPATVPHHMGRKRMHLEIRETFQKMGANIKERVVGSVVSAFRRFYPGIIEGSMEATEEEVVNSSAPESGRESGTSTPGKEDPNLSFGILNAGNRIDYALQESPLEVINEYIFAVGSHLCYWNSEDTVLFILTKTYEGMGISPSSPSQE</sequence>
<dbReference type="Pfam" id="PF02825">
    <property type="entry name" value="WWE"/>
    <property type="match status" value="1"/>
</dbReference>
<dbReference type="SMART" id="SM01127">
    <property type="entry name" value="DDHD"/>
    <property type="match status" value="1"/>
</dbReference>
<feature type="compositionally biased region" description="Polar residues" evidence="2">
    <location>
        <begin position="743"/>
        <end position="759"/>
    </location>
</feature>
<dbReference type="AlphaFoldDB" id="A0A1Y1M9G0"/>
<dbReference type="PROSITE" id="PS50918">
    <property type="entry name" value="WWE"/>
    <property type="match status" value="1"/>
</dbReference>
<dbReference type="EMBL" id="GEZM01039746">
    <property type="protein sequence ID" value="JAV81230.1"/>
    <property type="molecule type" value="Transcribed_RNA"/>
</dbReference>
<evidence type="ECO:0000313" key="5">
    <source>
        <dbReference type="EMBL" id="JAV81230.1"/>
    </source>
</evidence>
<dbReference type="InterPro" id="IPR037197">
    <property type="entry name" value="WWE_dom_sf"/>
</dbReference>
<reference evidence="5" key="1">
    <citation type="journal article" date="2016" name="Sci. Rep.">
        <title>Molecular characterization of firefly nuptial gifts: a multi-omics approach sheds light on postcopulatory sexual selection.</title>
        <authorList>
            <person name="Al-Wathiqui N."/>
            <person name="Fallon T.R."/>
            <person name="South A."/>
            <person name="Weng J.K."/>
            <person name="Lewis S.M."/>
        </authorList>
    </citation>
    <scope>NUCLEOTIDE SEQUENCE</scope>
</reference>
<dbReference type="PROSITE" id="PS51043">
    <property type="entry name" value="DDHD"/>
    <property type="match status" value="1"/>
</dbReference>
<proteinExistence type="inferred from homology"/>
<dbReference type="Pfam" id="PF23464">
    <property type="entry name" value="WWE_3"/>
    <property type="match status" value="1"/>
</dbReference>
<name>A0A1Y1M9G0_PHOPY</name>
<dbReference type="Pfam" id="PF02862">
    <property type="entry name" value="DDHD"/>
    <property type="match status" value="1"/>
</dbReference>
<evidence type="ECO:0000256" key="2">
    <source>
        <dbReference type="SAM" id="MobiDB-lite"/>
    </source>
</evidence>
<dbReference type="InterPro" id="IPR057825">
    <property type="entry name" value="WWE_SEC23-DDH2"/>
</dbReference>
<feature type="domain" description="WWE" evidence="3">
    <location>
        <begin position="229"/>
        <end position="311"/>
    </location>
</feature>
<evidence type="ECO:0000313" key="6">
    <source>
        <dbReference type="EMBL" id="KAB0800894.1"/>
    </source>
</evidence>
<dbReference type="InterPro" id="IPR004170">
    <property type="entry name" value="WWE_dom"/>
</dbReference>
<feature type="region of interest" description="Disordered" evidence="2">
    <location>
        <begin position="738"/>
        <end position="767"/>
    </location>
</feature>
<evidence type="ECO:0008006" key="8">
    <source>
        <dbReference type="Google" id="ProtNLM"/>
    </source>
</evidence>
<dbReference type="PANTHER" id="PTHR23509:SF10">
    <property type="entry name" value="LD21067P"/>
    <property type="match status" value="1"/>
</dbReference>
<dbReference type="OrthoDB" id="69269at2759"/>
<accession>A0A1Y1M9G0</accession>
<gene>
    <name evidence="6" type="ORF">PPYR_05248</name>
</gene>
<dbReference type="Proteomes" id="UP000327044">
    <property type="component" value="Unassembled WGS sequence"/>
</dbReference>
<protein>
    <recommendedName>
        <fullName evidence="8">DDHD domain-containing protein</fullName>
    </recommendedName>
</protein>
<dbReference type="InterPro" id="IPR058055">
    <property type="entry name" value="PA-PLA1"/>
</dbReference>
<dbReference type="GO" id="GO:0004620">
    <property type="term" value="F:phospholipase activity"/>
    <property type="evidence" value="ECO:0007669"/>
    <property type="project" value="TreeGrafter"/>
</dbReference>
<feature type="domain" description="DDHD" evidence="4">
    <location>
        <begin position="619"/>
        <end position="818"/>
    </location>
</feature>
<comment type="similarity">
    <text evidence="1">Belongs to the PA-PLA1 family.</text>
</comment>
<evidence type="ECO:0000259" key="4">
    <source>
        <dbReference type="PROSITE" id="PS51043"/>
    </source>
</evidence>
<reference evidence="6 7" key="2">
    <citation type="journal article" date="2018" name="Elife">
        <title>Firefly genomes illuminate parallel origins of bioluminescence in beetles.</title>
        <authorList>
            <person name="Fallon T.R."/>
            <person name="Lower S.E."/>
            <person name="Chang C.H."/>
            <person name="Bessho-Uehara M."/>
            <person name="Martin G.J."/>
            <person name="Bewick A.J."/>
            <person name="Behringer M."/>
            <person name="Debat H.J."/>
            <person name="Wong I."/>
            <person name="Day J.C."/>
            <person name="Suvorov A."/>
            <person name="Silva C.J."/>
            <person name="Stanger-Hall K.F."/>
            <person name="Hall D.W."/>
            <person name="Schmitz R.J."/>
            <person name="Nelson D.R."/>
            <person name="Lewis S.M."/>
            <person name="Shigenobu S."/>
            <person name="Bybee S.M."/>
            <person name="Larracuente A.M."/>
            <person name="Oba Y."/>
            <person name="Weng J.K."/>
        </authorList>
    </citation>
    <scope>NUCLEOTIDE SEQUENCE [LARGE SCALE GENOMIC DNA]</scope>
    <source>
        <strain evidence="6">1611_PpyrPB1</strain>
        <tissue evidence="6">Whole body</tissue>
    </source>
</reference>
<dbReference type="GO" id="GO:0030134">
    <property type="term" value="C:COPII-coated ER to Golgi transport vesicle"/>
    <property type="evidence" value="ECO:0007669"/>
    <property type="project" value="TreeGrafter"/>
</dbReference>
<dbReference type="InterPro" id="IPR004177">
    <property type="entry name" value="DDHD_dom"/>
</dbReference>
<dbReference type="PANTHER" id="PTHR23509">
    <property type="entry name" value="PA-PL1 PHOSPHOLIPASE FAMILY"/>
    <property type="match status" value="1"/>
</dbReference>